<comment type="caution">
    <text evidence="1">The sequence shown here is derived from an EMBL/GenBank/DDBJ whole genome shotgun (WGS) entry which is preliminary data.</text>
</comment>
<organism evidence="1 2">
    <name type="scientific">Trichonephila clavata</name>
    <name type="common">Joro spider</name>
    <name type="synonym">Nephila clavata</name>
    <dbReference type="NCBI Taxonomy" id="2740835"/>
    <lineage>
        <taxon>Eukaryota</taxon>
        <taxon>Metazoa</taxon>
        <taxon>Ecdysozoa</taxon>
        <taxon>Arthropoda</taxon>
        <taxon>Chelicerata</taxon>
        <taxon>Arachnida</taxon>
        <taxon>Araneae</taxon>
        <taxon>Araneomorphae</taxon>
        <taxon>Entelegynae</taxon>
        <taxon>Araneoidea</taxon>
        <taxon>Nephilidae</taxon>
        <taxon>Trichonephila</taxon>
    </lineage>
</organism>
<accession>A0A8X6G1E6</accession>
<evidence type="ECO:0000313" key="2">
    <source>
        <dbReference type="Proteomes" id="UP000887116"/>
    </source>
</evidence>
<feature type="non-terminal residue" evidence="1">
    <location>
        <position position="1"/>
    </location>
</feature>
<dbReference type="EMBL" id="BMAO01034028">
    <property type="protein sequence ID" value="GFQ93488.1"/>
    <property type="molecule type" value="Genomic_DNA"/>
</dbReference>
<evidence type="ECO:0000313" key="1">
    <source>
        <dbReference type="EMBL" id="GFQ93488.1"/>
    </source>
</evidence>
<proteinExistence type="predicted"/>
<dbReference type="Proteomes" id="UP000887116">
    <property type="component" value="Unassembled WGS sequence"/>
</dbReference>
<reference evidence="1" key="1">
    <citation type="submission" date="2020-07" db="EMBL/GenBank/DDBJ databases">
        <title>Multicomponent nature underlies the extraordinary mechanical properties of spider dragline silk.</title>
        <authorList>
            <person name="Kono N."/>
            <person name="Nakamura H."/>
            <person name="Mori M."/>
            <person name="Yoshida Y."/>
            <person name="Ohtoshi R."/>
            <person name="Malay A.D."/>
            <person name="Moran D.A.P."/>
            <person name="Tomita M."/>
            <person name="Numata K."/>
            <person name="Arakawa K."/>
        </authorList>
    </citation>
    <scope>NUCLEOTIDE SEQUENCE</scope>
</reference>
<dbReference type="PANTHER" id="PTHR37162:SF10">
    <property type="entry name" value="DUF4371 DOMAIN-CONTAINING PROTEIN"/>
    <property type="match status" value="1"/>
</dbReference>
<sequence>SPRQPGETSDINANYFIQVLTDNNLTAKVVAFCGDNANVNFGDVARRGTSNVFTKLQSSLKKHLIGIGCGAHVIHNPIKSLADGLPLDYESIIVKIYSLFYIYTIRVEALKELCTDTETEYQQMLRYSKTRWLALICLPWKEF</sequence>
<keyword evidence="2" id="KW-1185">Reference proteome</keyword>
<dbReference type="OrthoDB" id="8065135at2759"/>
<name>A0A8X6G1E6_TRICU</name>
<dbReference type="AlphaFoldDB" id="A0A8X6G1E6"/>
<protein>
    <submittedName>
        <fullName evidence="1">Uncharacterized protein</fullName>
    </submittedName>
</protein>
<dbReference type="PANTHER" id="PTHR37162">
    <property type="entry name" value="HAT FAMILY DIMERISATION DOMAINCONTAINING PROTEIN-RELATED"/>
    <property type="match status" value="1"/>
</dbReference>
<gene>
    <name evidence="1" type="primary">EVAR_47836_1</name>
    <name evidence="1" type="ORF">TNCT_230821</name>
</gene>